<dbReference type="PANTHER" id="PTHR11432">
    <property type="entry name" value="NADH DEHYDROGENASE SUBUNIT 1"/>
    <property type="match status" value="1"/>
</dbReference>
<dbReference type="EMBL" id="UINC01107427">
    <property type="protein sequence ID" value="SVC72795.1"/>
    <property type="molecule type" value="Genomic_DNA"/>
</dbReference>
<keyword evidence="4 5" id="KW-0472">Membrane</keyword>
<evidence type="ECO:0008006" key="7">
    <source>
        <dbReference type="Google" id="ProtNLM"/>
    </source>
</evidence>
<feature type="transmembrane region" description="Helical" evidence="5">
    <location>
        <begin position="119"/>
        <end position="141"/>
    </location>
</feature>
<organism evidence="6">
    <name type="scientific">marine metagenome</name>
    <dbReference type="NCBI Taxonomy" id="408172"/>
    <lineage>
        <taxon>unclassified sequences</taxon>
        <taxon>metagenomes</taxon>
        <taxon>ecological metagenomes</taxon>
    </lineage>
</organism>
<keyword evidence="2 5" id="KW-0812">Transmembrane</keyword>
<feature type="transmembrane region" description="Helical" evidence="5">
    <location>
        <begin position="77"/>
        <end position="99"/>
    </location>
</feature>
<name>A0A382PJG2_9ZZZZ</name>
<dbReference type="GO" id="GO:0016020">
    <property type="term" value="C:membrane"/>
    <property type="evidence" value="ECO:0007669"/>
    <property type="project" value="UniProtKB-SubCell"/>
</dbReference>
<feature type="transmembrane region" description="Helical" evidence="5">
    <location>
        <begin position="6"/>
        <end position="29"/>
    </location>
</feature>
<dbReference type="PANTHER" id="PTHR11432:SF3">
    <property type="entry name" value="NADH-UBIQUINONE OXIDOREDUCTASE CHAIN 1"/>
    <property type="match status" value="1"/>
</dbReference>
<protein>
    <recommendedName>
        <fullName evidence="7">NADH-quinone oxidoreductase subunit NuoH</fullName>
    </recommendedName>
</protein>
<evidence type="ECO:0000256" key="1">
    <source>
        <dbReference type="ARBA" id="ARBA00004141"/>
    </source>
</evidence>
<dbReference type="NCBIfam" id="NF004741">
    <property type="entry name" value="PRK06076.1-2"/>
    <property type="match status" value="1"/>
</dbReference>
<keyword evidence="3 5" id="KW-1133">Transmembrane helix</keyword>
<evidence type="ECO:0000313" key="6">
    <source>
        <dbReference type="EMBL" id="SVC72795.1"/>
    </source>
</evidence>
<dbReference type="AlphaFoldDB" id="A0A382PJG2"/>
<evidence type="ECO:0000256" key="4">
    <source>
        <dbReference type="ARBA" id="ARBA00023136"/>
    </source>
</evidence>
<evidence type="ECO:0000256" key="3">
    <source>
        <dbReference type="ARBA" id="ARBA00022989"/>
    </source>
</evidence>
<dbReference type="GO" id="GO:0009060">
    <property type="term" value="P:aerobic respiration"/>
    <property type="evidence" value="ECO:0007669"/>
    <property type="project" value="TreeGrafter"/>
</dbReference>
<evidence type="ECO:0000256" key="2">
    <source>
        <dbReference type="ARBA" id="ARBA00022692"/>
    </source>
</evidence>
<feature type="transmembrane region" description="Helical" evidence="5">
    <location>
        <begin position="249"/>
        <end position="267"/>
    </location>
</feature>
<gene>
    <name evidence="6" type="ORF">METZ01_LOCUS325649</name>
</gene>
<dbReference type="GO" id="GO:0003954">
    <property type="term" value="F:NADH dehydrogenase activity"/>
    <property type="evidence" value="ECO:0007669"/>
    <property type="project" value="TreeGrafter"/>
</dbReference>
<dbReference type="InterPro" id="IPR001694">
    <property type="entry name" value="NADH_UbQ_OxRdtase_su1/FPO"/>
</dbReference>
<dbReference type="InterPro" id="IPR018086">
    <property type="entry name" value="NADH_UbQ_OxRdtase_su1_CS"/>
</dbReference>
<evidence type="ECO:0000256" key="5">
    <source>
        <dbReference type="SAM" id="Phobius"/>
    </source>
</evidence>
<accession>A0A382PJG2</accession>
<dbReference type="Pfam" id="PF00146">
    <property type="entry name" value="NADHdh"/>
    <property type="match status" value="1"/>
</dbReference>
<feature type="non-terminal residue" evidence="6">
    <location>
        <position position="333"/>
    </location>
</feature>
<feature type="transmembrane region" description="Helical" evidence="5">
    <location>
        <begin position="162"/>
        <end position="184"/>
    </location>
</feature>
<sequence length="333" mass="36846">MDFIGFLIICVKVLVVFSATMLTVLMMVYAERRVSAFMQGRLGPNRVGPQGLLQPIADGIKFLMKEDIIPEGVNKPIYLLAPAMLLIPALMTFAVIPFGTTITLLGREVPLQVADLNVGILYILALTSIGVYGLVLAGWASNSKYSLIGGLRSSAQLISYELAMGLSVVSVILLAGSLKLNVIVEDQQGYLLSWNVFKQPVAFLIFLVAVYAETNRLPFDLTEAEQELVGGYHTEYSSMKFAMFFTAEYANMVTAAALTVTLFFGGWDVPLLNETSMGALGAILSVLSFILKTAFFLFLFIWVRWTFPRFRYDQLMKLGWKVMLPLALINIFV</sequence>
<comment type="subcellular location">
    <subcellularLocation>
        <location evidence="1">Membrane</location>
        <topology evidence="1">Multi-pass membrane protein</topology>
    </subcellularLocation>
</comment>
<proteinExistence type="inferred from homology"/>
<feature type="transmembrane region" description="Helical" evidence="5">
    <location>
        <begin position="190"/>
        <end position="212"/>
    </location>
</feature>
<reference evidence="6" key="1">
    <citation type="submission" date="2018-05" db="EMBL/GenBank/DDBJ databases">
        <authorList>
            <person name="Lanie J.A."/>
            <person name="Ng W.-L."/>
            <person name="Kazmierczak K.M."/>
            <person name="Andrzejewski T.M."/>
            <person name="Davidsen T.M."/>
            <person name="Wayne K.J."/>
            <person name="Tettelin H."/>
            <person name="Glass J.I."/>
            <person name="Rusch D."/>
            <person name="Podicherti R."/>
            <person name="Tsui H.-C.T."/>
            <person name="Winkler M.E."/>
        </authorList>
    </citation>
    <scope>NUCLEOTIDE SEQUENCE</scope>
</reference>
<dbReference type="PROSITE" id="PS00668">
    <property type="entry name" value="COMPLEX1_ND1_2"/>
    <property type="match status" value="1"/>
</dbReference>
<dbReference type="HAMAP" id="MF_01350">
    <property type="entry name" value="NDH1_NuoH"/>
    <property type="match status" value="1"/>
</dbReference>
<feature type="transmembrane region" description="Helical" evidence="5">
    <location>
        <begin position="279"/>
        <end position="303"/>
    </location>
</feature>